<accession>A0ABQ9PBL0</accession>
<name>A0ABQ9PBL0_9PEZI</name>
<organism evidence="2 3">
    <name type="scientific">Colletotrichum limetticola</name>
    <dbReference type="NCBI Taxonomy" id="1209924"/>
    <lineage>
        <taxon>Eukaryota</taxon>
        <taxon>Fungi</taxon>
        <taxon>Dikarya</taxon>
        <taxon>Ascomycota</taxon>
        <taxon>Pezizomycotina</taxon>
        <taxon>Sordariomycetes</taxon>
        <taxon>Hypocreomycetidae</taxon>
        <taxon>Glomerellales</taxon>
        <taxon>Glomerellaceae</taxon>
        <taxon>Colletotrichum</taxon>
        <taxon>Colletotrichum acutatum species complex</taxon>
    </lineage>
</organism>
<evidence type="ECO:0000313" key="2">
    <source>
        <dbReference type="EMBL" id="KAK0367786.1"/>
    </source>
</evidence>
<protein>
    <submittedName>
        <fullName evidence="2">Uncharacterized protein</fullName>
    </submittedName>
</protein>
<comment type="caution">
    <text evidence="2">The sequence shown here is derived from an EMBL/GenBank/DDBJ whole genome shotgun (WGS) entry which is preliminary data.</text>
</comment>
<gene>
    <name evidence="2" type="ORF">CLIM01_14857</name>
</gene>
<keyword evidence="3" id="KW-1185">Reference proteome</keyword>
<evidence type="ECO:0000256" key="1">
    <source>
        <dbReference type="SAM" id="SignalP"/>
    </source>
</evidence>
<sequence>MDLETWICLEIFASVLAHCAEYEGQTTLCPNWLWAKQKAIFGSKPSQPQATLQNLLSLIRNAPACPVRMGSWATSCCAKMWYAARHERRQTGVEQDIRTIRAVKGCFLDEEAEMYI</sequence>
<feature type="signal peptide" evidence="1">
    <location>
        <begin position="1"/>
        <end position="17"/>
    </location>
</feature>
<reference evidence="2" key="1">
    <citation type="submission" date="2023-04" db="EMBL/GenBank/DDBJ databases">
        <title>Colletotrichum limetticola genome sequence.</title>
        <authorList>
            <person name="Baroncelli R."/>
        </authorList>
    </citation>
    <scope>NUCLEOTIDE SEQUENCE</scope>
    <source>
        <strain evidence="2">KLA-Anderson</strain>
    </source>
</reference>
<proteinExistence type="predicted"/>
<keyword evidence="1" id="KW-0732">Signal</keyword>
<dbReference type="Proteomes" id="UP001169217">
    <property type="component" value="Unassembled WGS sequence"/>
</dbReference>
<dbReference type="EMBL" id="JARUPT010001086">
    <property type="protein sequence ID" value="KAK0367786.1"/>
    <property type="molecule type" value="Genomic_DNA"/>
</dbReference>
<feature type="chain" id="PRO_5045161786" evidence="1">
    <location>
        <begin position="18"/>
        <end position="116"/>
    </location>
</feature>
<evidence type="ECO:0000313" key="3">
    <source>
        <dbReference type="Proteomes" id="UP001169217"/>
    </source>
</evidence>